<dbReference type="Proteomes" id="UP000178450">
    <property type="component" value="Unassembled WGS sequence"/>
</dbReference>
<dbReference type="AlphaFoldDB" id="A0A1F7K9Q6"/>
<dbReference type="EMBL" id="MGBG01000019">
    <property type="protein sequence ID" value="OGK64594.1"/>
    <property type="molecule type" value="Genomic_DNA"/>
</dbReference>
<accession>A0A1F7K9Q6</accession>
<dbReference type="InterPro" id="IPR002686">
    <property type="entry name" value="Transposase_17"/>
</dbReference>
<dbReference type="PANTHER" id="PTHR34322:SF2">
    <property type="entry name" value="TRANSPOSASE IS200-LIKE DOMAIN-CONTAINING PROTEIN"/>
    <property type="match status" value="1"/>
</dbReference>
<protein>
    <recommendedName>
        <fullName evidence="1">Transposase IS200-like domain-containing protein</fullName>
    </recommendedName>
</protein>
<proteinExistence type="predicted"/>
<gene>
    <name evidence="2" type="ORF">A2209_03395</name>
</gene>
<sequence length="224" mass="26499">MPKRLEIFHKGGFFHIFNKSIDHKTIFSSKAYISLFKKTLLYYRAAELRYKFSRFRKKNKQGLDEELQNNLLQPQQSFTCFAFAFMPNHFHLLLRQENETRLSDVMRRVLISFTRTYNLLNNRGGPIFMPQFKAVEVNNEEQFVHVSRYIHLNPYSSGLITDLGELLASSLTSLPNYLNRAEELCETNYLLGMFANNKDKYRDFVLDQADYQKKLEIIKKSRAL</sequence>
<dbReference type="InterPro" id="IPR036515">
    <property type="entry name" value="Transposase_17_sf"/>
</dbReference>
<dbReference type="GO" id="GO:0004803">
    <property type="term" value="F:transposase activity"/>
    <property type="evidence" value="ECO:0007669"/>
    <property type="project" value="InterPro"/>
</dbReference>
<dbReference type="Pfam" id="PF01797">
    <property type="entry name" value="Y1_Tnp"/>
    <property type="match status" value="1"/>
</dbReference>
<dbReference type="SMART" id="SM01321">
    <property type="entry name" value="Y1_Tnp"/>
    <property type="match status" value="1"/>
</dbReference>
<name>A0A1F7K9Q6_9BACT</name>
<dbReference type="SUPFAM" id="SSF143422">
    <property type="entry name" value="Transposase IS200-like"/>
    <property type="match status" value="1"/>
</dbReference>
<evidence type="ECO:0000313" key="3">
    <source>
        <dbReference type="Proteomes" id="UP000178450"/>
    </source>
</evidence>
<feature type="domain" description="Transposase IS200-like" evidence="1">
    <location>
        <begin position="9"/>
        <end position="153"/>
    </location>
</feature>
<organism evidence="2 3">
    <name type="scientific">Candidatus Roizmanbacteria bacterium RIFOXYA1_FULL_41_12</name>
    <dbReference type="NCBI Taxonomy" id="1802082"/>
    <lineage>
        <taxon>Bacteria</taxon>
        <taxon>Candidatus Roizmaniibacteriota</taxon>
    </lineage>
</organism>
<comment type="caution">
    <text evidence="2">The sequence shown here is derived from an EMBL/GenBank/DDBJ whole genome shotgun (WGS) entry which is preliminary data.</text>
</comment>
<dbReference type="GO" id="GO:0003677">
    <property type="term" value="F:DNA binding"/>
    <property type="evidence" value="ECO:0007669"/>
    <property type="project" value="InterPro"/>
</dbReference>
<evidence type="ECO:0000259" key="1">
    <source>
        <dbReference type="SMART" id="SM01321"/>
    </source>
</evidence>
<reference evidence="2 3" key="1">
    <citation type="journal article" date="2016" name="Nat. Commun.">
        <title>Thousands of microbial genomes shed light on interconnected biogeochemical processes in an aquifer system.</title>
        <authorList>
            <person name="Anantharaman K."/>
            <person name="Brown C.T."/>
            <person name="Hug L.A."/>
            <person name="Sharon I."/>
            <person name="Castelle C.J."/>
            <person name="Probst A.J."/>
            <person name="Thomas B.C."/>
            <person name="Singh A."/>
            <person name="Wilkins M.J."/>
            <person name="Karaoz U."/>
            <person name="Brodie E.L."/>
            <person name="Williams K.H."/>
            <person name="Hubbard S.S."/>
            <person name="Banfield J.F."/>
        </authorList>
    </citation>
    <scope>NUCLEOTIDE SEQUENCE [LARGE SCALE GENOMIC DNA]</scope>
</reference>
<dbReference type="GO" id="GO:0006313">
    <property type="term" value="P:DNA transposition"/>
    <property type="evidence" value="ECO:0007669"/>
    <property type="project" value="InterPro"/>
</dbReference>
<dbReference type="Gene3D" id="3.30.70.1290">
    <property type="entry name" value="Transposase IS200-like"/>
    <property type="match status" value="1"/>
</dbReference>
<dbReference type="PANTHER" id="PTHR34322">
    <property type="entry name" value="TRANSPOSASE, Y1_TNP DOMAIN-CONTAINING"/>
    <property type="match status" value="1"/>
</dbReference>
<evidence type="ECO:0000313" key="2">
    <source>
        <dbReference type="EMBL" id="OGK64594.1"/>
    </source>
</evidence>